<keyword evidence="1" id="KW-0472">Membrane</keyword>
<dbReference type="EMBL" id="LC638497">
    <property type="protein sequence ID" value="BCY23769.1"/>
    <property type="molecule type" value="Genomic_DNA"/>
</dbReference>
<feature type="transmembrane region" description="Helical" evidence="1">
    <location>
        <begin position="224"/>
        <end position="247"/>
    </location>
</feature>
<sequence length="577" mass="67051">MKKFLANYKNQLFISLMLIFIASILLQWVQISNKNLYLGYDWIFHYNRFYDAAQQIKDGNLQYFISMYGFSQSGRIINALYGPMFAYLNGLFLLISRSWFSYQLFSNFLITFLSASSMFWLLIKNKIRIPISLIFSIMYSSFYMIQSWTFNQSFGNWGAFILPLVVLAATRFLRESYSKKDLAFLAFVMTLAIQIHVLTVLFSVIILIPFFVFGFLHSKNKKTLFMYTFIAALATIFMTANVWYPLLEVNMENQLMRPAVVWNMENHAVRLDLFKPYKDFSLVVCLLFIGQFLAAIYSKMNILNRLTTITSFGLFALSSKVFPWNDITDKFPSISIIQFPGRLLLPAVVLIILALSLSMETILDNKGTRIDKRIIIYPILFLMLLGSVKGHMDYSNKELQNWKGTELFSSTKNVIFKTKDLESLRNSFKAKDLGAPFRLIKKRNSDYLPVADKSLAYDKEFHPYGKQKRTIIENPINEKLTKKVKNHQLVISWRSNGEETLLPLIIYNRTNVVVNGEQLDNAQIKTNEIGGLIVQPQKGENTVKISYKASFVFYYMLFISILSWFLFALWQIIRVLK</sequence>
<name>A0A8D5ZC04_TETHA</name>
<feature type="transmembrane region" description="Helical" evidence="1">
    <location>
        <begin position="280"/>
        <end position="297"/>
    </location>
</feature>
<evidence type="ECO:0000313" key="4">
    <source>
        <dbReference type="EMBL" id="BCY23769.1"/>
    </source>
</evidence>
<feature type="transmembrane region" description="Helical" evidence="1">
    <location>
        <begin position="12"/>
        <end position="29"/>
    </location>
</feature>
<feature type="transmembrane region" description="Helical" evidence="1">
    <location>
        <begin position="154"/>
        <end position="173"/>
    </location>
</feature>
<dbReference type="EMBL" id="LC638495">
    <property type="protein sequence ID" value="BCY23761.1"/>
    <property type="molecule type" value="Genomic_DNA"/>
</dbReference>
<evidence type="ECO:0008006" key="5">
    <source>
        <dbReference type="Google" id="ProtNLM"/>
    </source>
</evidence>
<protein>
    <recommendedName>
        <fullName evidence="5">Membrane protein 6-pyruvoyl-tetrahydropterin synthase-related domain-containing protein</fullName>
    </recommendedName>
</protein>
<feature type="transmembrane region" description="Helical" evidence="1">
    <location>
        <begin position="552"/>
        <end position="573"/>
    </location>
</feature>
<feature type="transmembrane region" description="Helical" evidence="1">
    <location>
        <begin position="185"/>
        <end position="212"/>
    </location>
</feature>
<feature type="transmembrane region" description="Helical" evidence="1">
    <location>
        <begin position="303"/>
        <end position="322"/>
    </location>
</feature>
<keyword evidence="1" id="KW-0812">Transmembrane</keyword>
<evidence type="ECO:0000313" key="2">
    <source>
        <dbReference type="EMBL" id="BCY23761.1"/>
    </source>
</evidence>
<dbReference type="AlphaFoldDB" id="A0A8D5ZC04"/>
<feature type="transmembrane region" description="Helical" evidence="1">
    <location>
        <begin position="343"/>
        <end position="362"/>
    </location>
</feature>
<feature type="transmembrane region" description="Helical" evidence="1">
    <location>
        <begin position="129"/>
        <end position="148"/>
    </location>
</feature>
<reference evidence="3" key="1">
    <citation type="submission" date="2021-06" db="EMBL/GenBank/DDBJ databases">
        <title>Ribitol-containing wall teichoic acid of Tetragenococcus halophilus is targeted by bacteriophage (phi)WJ7 as the irreversible binding receptor.</title>
        <authorList>
            <person name="Wakinaka T."/>
            <person name="Matsutani M."/>
            <person name="Watanabe J."/>
            <person name="Mogi Y."/>
            <person name="Tokuoka M."/>
            <person name="Ohnishi A."/>
        </authorList>
    </citation>
    <scope>NUCLEOTIDE SEQUENCE</scope>
    <source>
        <strain evidence="3">YA163</strain>
        <strain evidence="2">YA5</strain>
        <strain evidence="4">YG2</strain>
    </source>
</reference>
<proteinExistence type="predicted"/>
<feature type="transmembrane region" description="Helical" evidence="1">
    <location>
        <begin position="102"/>
        <end position="122"/>
    </location>
</feature>
<keyword evidence="1" id="KW-1133">Transmembrane helix</keyword>
<dbReference type="EMBL" id="LC638496">
    <property type="protein sequence ID" value="BCY23764.1"/>
    <property type="molecule type" value="Genomic_DNA"/>
</dbReference>
<evidence type="ECO:0000313" key="3">
    <source>
        <dbReference type="EMBL" id="BCY23764.1"/>
    </source>
</evidence>
<accession>A0A8D5ZC04</accession>
<feature type="transmembrane region" description="Helical" evidence="1">
    <location>
        <begin position="76"/>
        <end position="96"/>
    </location>
</feature>
<evidence type="ECO:0000256" key="1">
    <source>
        <dbReference type="SAM" id="Phobius"/>
    </source>
</evidence>
<organism evidence="3">
    <name type="scientific">Tetragenococcus halophilus</name>
    <name type="common">Pediococcus halophilus</name>
    <dbReference type="NCBI Taxonomy" id="51669"/>
    <lineage>
        <taxon>Bacteria</taxon>
        <taxon>Bacillati</taxon>
        <taxon>Bacillota</taxon>
        <taxon>Bacilli</taxon>
        <taxon>Lactobacillales</taxon>
        <taxon>Enterococcaceae</taxon>
        <taxon>Tetragenococcus</taxon>
    </lineage>
</organism>